<evidence type="ECO:0008006" key="3">
    <source>
        <dbReference type="Google" id="ProtNLM"/>
    </source>
</evidence>
<dbReference type="AlphaFoldDB" id="A0A9D5BKI8"/>
<protein>
    <recommendedName>
        <fullName evidence="3">RNase H type-1 domain-containing protein</fullName>
    </recommendedName>
</protein>
<accession>A0A9D5BKI8</accession>
<evidence type="ECO:0000313" key="2">
    <source>
        <dbReference type="Proteomes" id="UP001058974"/>
    </source>
</evidence>
<keyword evidence="2" id="KW-1185">Reference proteome</keyword>
<reference evidence="1 2" key="1">
    <citation type="journal article" date="2022" name="Nat. Genet.">
        <title>Improved pea reference genome and pan-genome highlight genomic features and evolutionary characteristics.</title>
        <authorList>
            <person name="Yang T."/>
            <person name="Liu R."/>
            <person name="Luo Y."/>
            <person name="Hu S."/>
            <person name="Wang D."/>
            <person name="Wang C."/>
            <person name="Pandey M.K."/>
            <person name="Ge S."/>
            <person name="Xu Q."/>
            <person name="Li N."/>
            <person name="Li G."/>
            <person name="Huang Y."/>
            <person name="Saxena R.K."/>
            <person name="Ji Y."/>
            <person name="Li M."/>
            <person name="Yan X."/>
            <person name="He Y."/>
            <person name="Liu Y."/>
            <person name="Wang X."/>
            <person name="Xiang C."/>
            <person name="Varshney R.K."/>
            <person name="Ding H."/>
            <person name="Gao S."/>
            <person name="Zong X."/>
        </authorList>
    </citation>
    <scope>NUCLEOTIDE SEQUENCE [LARGE SCALE GENOMIC DNA]</scope>
    <source>
        <strain evidence="1 2">cv. Zhongwan 6</strain>
    </source>
</reference>
<sequence length="103" mass="10919">MVPPQHGGIKVNVDGASGGIPLQAACGSIFVNHSSEHLGSFACNLDTVNVFSAEIMGAILTMECVSSNTFHARNWGEIEKSGSKMDKNADVTDCLSPNHKFKL</sequence>
<dbReference type="Proteomes" id="UP001058974">
    <property type="component" value="Chromosome 1"/>
</dbReference>
<name>A0A9D5BKI8_PEA</name>
<dbReference type="EMBL" id="JAMSHJ010000001">
    <property type="protein sequence ID" value="KAI5445357.1"/>
    <property type="molecule type" value="Genomic_DNA"/>
</dbReference>
<evidence type="ECO:0000313" key="1">
    <source>
        <dbReference type="EMBL" id="KAI5445357.1"/>
    </source>
</evidence>
<organism evidence="1 2">
    <name type="scientific">Pisum sativum</name>
    <name type="common">Garden pea</name>
    <name type="synonym">Lathyrus oleraceus</name>
    <dbReference type="NCBI Taxonomy" id="3888"/>
    <lineage>
        <taxon>Eukaryota</taxon>
        <taxon>Viridiplantae</taxon>
        <taxon>Streptophyta</taxon>
        <taxon>Embryophyta</taxon>
        <taxon>Tracheophyta</taxon>
        <taxon>Spermatophyta</taxon>
        <taxon>Magnoliopsida</taxon>
        <taxon>eudicotyledons</taxon>
        <taxon>Gunneridae</taxon>
        <taxon>Pentapetalae</taxon>
        <taxon>rosids</taxon>
        <taxon>fabids</taxon>
        <taxon>Fabales</taxon>
        <taxon>Fabaceae</taxon>
        <taxon>Papilionoideae</taxon>
        <taxon>50 kb inversion clade</taxon>
        <taxon>NPAAA clade</taxon>
        <taxon>Hologalegina</taxon>
        <taxon>IRL clade</taxon>
        <taxon>Fabeae</taxon>
        <taxon>Lathyrus</taxon>
    </lineage>
</organism>
<dbReference type="Gramene" id="Psat01G0355000-T1">
    <property type="protein sequence ID" value="KAI5445357.1"/>
    <property type="gene ID" value="KIW84_013550"/>
</dbReference>
<proteinExistence type="predicted"/>
<comment type="caution">
    <text evidence="1">The sequence shown here is derived from an EMBL/GenBank/DDBJ whole genome shotgun (WGS) entry which is preliminary data.</text>
</comment>
<gene>
    <name evidence="1" type="ORF">KIW84_013550</name>
</gene>